<accession>A0ACB0L162</accession>
<protein>
    <submittedName>
        <fullName evidence="1">Uncharacterized protein</fullName>
    </submittedName>
</protein>
<evidence type="ECO:0000313" key="2">
    <source>
        <dbReference type="Proteomes" id="UP001177021"/>
    </source>
</evidence>
<proteinExistence type="predicted"/>
<keyword evidence="2" id="KW-1185">Reference proteome</keyword>
<organism evidence="1 2">
    <name type="scientific">Trifolium pratense</name>
    <name type="common">Red clover</name>
    <dbReference type="NCBI Taxonomy" id="57577"/>
    <lineage>
        <taxon>Eukaryota</taxon>
        <taxon>Viridiplantae</taxon>
        <taxon>Streptophyta</taxon>
        <taxon>Embryophyta</taxon>
        <taxon>Tracheophyta</taxon>
        <taxon>Spermatophyta</taxon>
        <taxon>Magnoliopsida</taxon>
        <taxon>eudicotyledons</taxon>
        <taxon>Gunneridae</taxon>
        <taxon>Pentapetalae</taxon>
        <taxon>rosids</taxon>
        <taxon>fabids</taxon>
        <taxon>Fabales</taxon>
        <taxon>Fabaceae</taxon>
        <taxon>Papilionoideae</taxon>
        <taxon>50 kb inversion clade</taxon>
        <taxon>NPAAA clade</taxon>
        <taxon>Hologalegina</taxon>
        <taxon>IRL clade</taxon>
        <taxon>Trifolieae</taxon>
        <taxon>Trifolium</taxon>
    </lineage>
</organism>
<dbReference type="Proteomes" id="UP001177021">
    <property type="component" value="Unassembled WGS sequence"/>
</dbReference>
<evidence type="ECO:0000313" key="1">
    <source>
        <dbReference type="EMBL" id="CAJ2662013.1"/>
    </source>
</evidence>
<sequence>MDIDIHLKTGLVGGRKSESVLNFFTTHGFTLIQIFTTSSKEIPGFLPVIPKKTYFSQSFNFYSPKVLLIPTLFVWL</sequence>
<name>A0ACB0L162_TRIPR</name>
<comment type="caution">
    <text evidence="1">The sequence shown here is derived from an EMBL/GenBank/DDBJ whole genome shotgun (WGS) entry which is preliminary data.</text>
</comment>
<gene>
    <name evidence="1" type="ORF">MILVUS5_LOCUS27637</name>
</gene>
<dbReference type="EMBL" id="CASHSV030000409">
    <property type="protein sequence ID" value="CAJ2662013.1"/>
    <property type="molecule type" value="Genomic_DNA"/>
</dbReference>
<reference evidence="1" key="1">
    <citation type="submission" date="2023-10" db="EMBL/GenBank/DDBJ databases">
        <authorList>
            <person name="Rodriguez Cubillos JULIANA M."/>
            <person name="De Vega J."/>
        </authorList>
    </citation>
    <scope>NUCLEOTIDE SEQUENCE</scope>
</reference>